<evidence type="ECO:0000256" key="4">
    <source>
        <dbReference type="ARBA" id="ARBA00022692"/>
    </source>
</evidence>
<keyword evidence="2 7" id="KW-0813">Transport</keyword>
<dbReference type="OrthoDB" id="266229at2"/>
<comment type="similarity">
    <text evidence="7">Belongs to the binding-protein-dependent transport system permease family.</text>
</comment>
<reference evidence="9 10" key="1">
    <citation type="submission" date="2019-02" db="EMBL/GenBank/DDBJ databases">
        <title>Deep-cultivation of Planctomycetes and their phenomic and genomic characterization uncovers novel biology.</title>
        <authorList>
            <person name="Wiegand S."/>
            <person name="Jogler M."/>
            <person name="Boedeker C."/>
            <person name="Pinto D."/>
            <person name="Vollmers J."/>
            <person name="Rivas-Marin E."/>
            <person name="Kohn T."/>
            <person name="Peeters S.H."/>
            <person name="Heuer A."/>
            <person name="Rast P."/>
            <person name="Oberbeckmann S."/>
            <person name="Bunk B."/>
            <person name="Jeske O."/>
            <person name="Meyerdierks A."/>
            <person name="Storesund J.E."/>
            <person name="Kallscheuer N."/>
            <person name="Luecker S."/>
            <person name="Lage O.M."/>
            <person name="Pohl T."/>
            <person name="Merkel B.J."/>
            <person name="Hornburger P."/>
            <person name="Mueller R.-W."/>
            <person name="Bruemmer F."/>
            <person name="Labrenz M."/>
            <person name="Spormann A.M."/>
            <person name="Op den Camp H."/>
            <person name="Overmann J."/>
            <person name="Amann R."/>
            <person name="Jetten M.S.M."/>
            <person name="Mascher T."/>
            <person name="Medema M.H."/>
            <person name="Devos D.P."/>
            <person name="Kaster A.-K."/>
            <person name="Ovreas L."/>
            <person name="Rohde M."/>
            <person name="Galperin M.Y."/>
            <person name="Jogler C."/>
        </authorList>
    </citation>
    <scope>NUCLEOTIDE SEQUENCE [LARGE SCALE GENOMIC DNA]</scope>
    <source>
        <strain evidence="9 10">KS4</strain>
    </source>
</reference>
<feature type="transmembrane region" description="Helical" evidence="7">
    <location>
        <begin position="236"/>
        <end position="257"/>
    </location>
</feature>
<proteinExistence type="inferred from homology"/>
<evidence type="ECO:0000313" key="9">
    <source>
        <dbReference type="EMBL" id="QDU33443.1"/>
    </source>
</evidence>
<evidence type="ECO:0000256" key="6">
    <source>
        <dbReference type="ARBA" id="ARBA00023136"/>
    </source>
</evidence>
<evidence type="ECO:0000256" key="1">
    <source>
        <dbReference type="ARBA" id="ARBA00004651"/>
    </source>
</evidence>
<dbReference type="InterPro" id="IPR000515">
    <property type="entry name" value="MetI-like"/>
</dbReference>
<keyword evidence="6 7" id="KW-0472">Membrane</keyword>
<dbReference type="Proteomes" id="UP000317369">
    <property type="component" value="Chromosome"/>
</dbReference>
<feature type="transmembrane region" description="Helical" evidence="7">
    <location>
        <begin position="137"/>
        <end position="157"/>
    </location>
</feature>
<dbReference type="AlphaFoldDB" id="A0A517YT84"/>
<dbReference type="Pfam" id="PF00528">
    <property type="entry name" value="BPD_transp_1"/>
    <property type="match status" value="1"/>
</dbReference>
<protein>
    <submittedName>
        <fullName evidence="9">L-arabinose transport system permease protein AraQ</fullName>
    </submittedName>
</protein>
<dbReference type="EMBL" id="CP036425">
    <property type="protein sequence ID" value="QDU33443.1"/>
    <property type="molecule type" value="Genomic_DNA"/>
</dbReference>
<feature type="transmembrane region" description="Helical" evidence="7">
    <location>
        <begin position="72"/>
        <end position="91"/>
    </location>
</feature>
<sequence length="272" mass="30104">MKMRRVIELGVLLLAICFFLPVLLIFVTSFKSESEILHFTSFWPESWSLSNYWQLFANPEEIPIGVWTINSFLYASTTTLIVLSVDALAAYGLARLNLPFAKIMLGIFVITMMVPAQVQLIPTYLVLNQLGWLDTMLAIVIPPASNAFGVFLLYQFFKGIPKDLEEAAALDGCSRMAMFFHIALPLSKPALATLAIFIFLGSWNDFLGPLVFLDSSDRLTLPVGIATFQSSYYSEYGLTLAAGTIATVPALIAFLVFQKSIIEGISRSGMKD</sequence>
<evidence type="ECO:0000256" key="3">
    <source>
        <dbReference type="ARBA" id="ARBA00022475"/>
    </source>
</evidence>
<dbReference type="Gene3D" id="1.10.3720.10">
    <property type="entry name" value="MetI-like"/>
    <property type="match status" value="1"/>
</dbReference>
<keyword evidence="10" id="KW-1185">Reference proteome</keyword>
<feature type="domain" description="ABC transmembrane type-1" evidence="8">
    <location>
        <begin position="68"/>
        <end position="257"/>
    </location>
</feature>
<feature type="transmembrane region" description="Helical" evidence="7">
    <location>
        <begin position="178"/>
        <end position="200"/>
    </location>
</feature>
<dbReference type="PANTHER" id="PTHR43744:SF12">
    <property type="entry name" value="ABC TRANSPORTER PERMEASE PROTEIN MG189-RELATED"/>
    <property type="match status" value="1"/>
</dbReference>
<gene>
    <name evidence="9" type="primary">araQ_2</name>
    <name evidence="9" type="ORF">KS4_14890</name>
</gene>
<dbReference type="CDD" id="cd06261">
    <property type="entry name" value="TM_PBP2"/>
    <property type="match status" value="1"/>
</dbReference>
<evidence type="ECO:0000256" key="2">
    <source>
        <dbReference type="ARBA" id="ARBA00022448"/>
    </source>
</evidence>
<name>A0A517YT84_9BACT</name>
<keyword evidence="5 7" id="KW-1133">Transmembrane helix</keyword>
<dbReference type="InterPro" id="IPR035906">
    <property type="entry name" value="MetI-like_sf"/>
</dbReference>
<dbReference type="KEGG" id="pcor:KS4_14890"/>
<keyword evidence="3" id="KW-1003">Cell membrane</keyword>
<evidence type="ECO:0000313" key="10">
    <source>
        <dbReference type="Proteomes" id="UP000317369"/>
    </source>
</evidence>
<evidence type="ECO:0000256" key="5">
    <source>
        <dbReference type="ARBA" id="ARBA00022989"/>
    </source>
</evidence>
<dbReference type="SUPFAM" id="SSF161098">
    <property type="entry name" value="MetI-like"/>
    <property type="match status" value="1"/>
</dbReference>
<dbReference type="PROSITE" id="PS50928">
    <property type="entry name" value="ABC_TM1"/>
    <property type="match status" value="1"/>
</dbReference>
<keyword evidence="4 7" id="KW-0812">Transmembrane</keyword>
<accession>A0A517YT84</accession>
<comment type="subcellular location">
    <subcellularLocation>
        <location evidence="1 7">Cell membrane</location>
        <topology evidence="1 7">Multi-pass membrane protein</topology>
    </subcellularLocation>
</comment>
<evidence type="ECO:0000259" key="8">
    <source>
        <dbReference type="PROSITE" id="PS50928"/>
    </source>
</evidence>
<dbReference type="GO" id="GO:0055085">
    <property type="term" value="P:transmembrane transport"/>
    <property type="evidence" value="ECO:0007669"/>
    <property type="project" value="InterPro"/>
</dbReference>
<dbReference type="RefSeq" id="WP_145076481.1">
    <property type="nucleotide sequence ID" value="NZ_CP036425.1"/>
</dbReference>
<organism evidence="9 10">
    <name type="scientific">Poriferisphaera corsica</name>
    <dbReference type="NCBI Taxonomy" id="2528020"/>
    <lineage>
        <taxon>Bacteria</taxon>
        <taxon>Pseudomonadati</taxon>
        <taxon>Planctomycetota</taxon>
        <taxon>Phycisphaerae</taxon>
        <taxon>Phycisphaerales</taxon>
        <taxon>Phycisphaeraceae</taxon>
        <taxon>Poriferisphaera</taxon>
    </lineage>
</organism>
<dbReference type="PANTHER" id="PTHR43744">
    <property type="entry name" value="ABC TRANSPORTER PERMEASE PROTEIN MG189-RELATED-RELATED"/>
    <property type="match status" value="1"/>
</dbReference>
<evidence type="ECO:0000256" key="7">
    <source>
        <dbReference type="RuleBase" id="RU363032"/>
    </source>
</evidence>
<dbReference type="GO" id="GO:0005886">
    <property type="term" value="C:plasma membrane"/>
    <property type="evidence" value="ECO:0007669"/>
    <property type="project" value="UniProtKB-SubCell"/>
</dbReference>
<feature type="transmembrane region" description="Helical" evidence="7">
    <location>
        <begin position="103"/>
        <end position="125"/>
    </location>
</feature>